<dbReference type="VEuPathDB" id="FungiDB:CPSG_06223"/>
<reference evidence="2" key="1">
    <citation type="journal article" date="2010" name="Genome Res.">
        <title>Population genomic sequencing of Coccidioides fungi reveals recent hybridization and transposon control.</title>
        <authorList>
            <person name="Neafsey D.E."/>
            <person name="Barker B.M."/>
            <person name="Sharpton T.J."/>
            <person name="Stajich J.E."/>
            <person name="Park D.J."/>
            <person name="Whiston E."/>
            <person name="Hung C.-Y."/>
            <person name="McMahan C."/>
            <person name="White J."/>
            <person name="Sykes S."/>
            <person name="Heiman D."/>
            <person name="Young S."/>
            <person name="Zeng Q."/>
            <person name="Abouelleil A."/>
            <person name="Aftuck L."/>
            <person name="Bessette D."/>
            <person name="Brown A."/>
            <person name="FitzGerald M."/>
            <person name="Lui A."/>
            <person name="Macdonald J.P."/>
            <person name="Priest M."/>
            <person name="Orbach M.J."/>
            <person name="Galgiani J.N."/>
            <person name="Kirkland T.N."/>
            <person name="Cole G.T."/>
            <person name="Birren B.W."/>
            <person name="Henn M.R."/>
            <person name="Taylor J.W."/>
            <person name="Rounsley S.D."/>
        </authorList>
    </citation>
    <scope>NUCLEOTIDE SEQUENCE [LARGE SCALE GENOMIC DNA]</scope>
    <source>
        <strain evidence="2">RMSCC 757 / Silveira</strain>
    </source>
</reference>
<dbReference type="AlphaFoldDB" id="E9D8S1"/>
<proteinExistence type="predicted"/>
<organism evidence="2">
    <name type="scientific">Coccidioides posadasii (strain RMSCC 757 / Silveira)</name>
    <name type="common">Valley fever fungus</name>
    <dbReference type="NCBI Taxonomy" id="443226"/>
    <lineage>
        <taxon>Eukaryota</taxon>
        <taxon>Fungi</taxon>
        <taxon>Dikarya</taxon>
        <taxon>Ascomycota</taxon>
        <taxon>Pezizomycotina</taxon>
        <taxon>Eurotiomycetes</taxon>
        <taxon>Eurotiomycetidae</taxon>
        <taxon>Onygenales</taxon>
        <taxon>Onygenaceae</taxon>
        <taxon>Coccidioides</taxon>
    </lineage>
</organism>
<keyword evidence="2" id="KW-1185">Reference proteome</keyword>
<evidence type="ECO:0000313" key="2">
    <source>
        <dbReference type="Proteomes" id="UP000002497"/>
    </source>
</evidence>
<reference evidence="2" key="2">
    <citation type="submission" date="2010-03" db="EMBL/GenBank/DDBJ databases">
        <title>The genome sequence of Coccidioides posadasii strain Silveira.</title>
        <authorList>
            <consortium name="The Broad Institute Genome Sequencing Center for Infectious Disease"/>
            <person name="Neafsey D."/>
            <person name="Orbach M."/>
            <person name="Henn M.R."/>
            <person name="Cole G.T."/>
            <person name="Galgiani J."/>
            <person name="Gardner M.J."/>
            <person name="Kirkland T.N."/>
            <person name="Taylor J.W."/>
            <person name="Young S.K."/>
            <person name="Zeng Q."/>
            <person name="Koehrsen M."/>
            <person name="Alvarado L."/>
            <person name="Berlin A."/>
            <person name="Borenstein D."/>
            <person name="Chapman S.B."/>
            <person name="Chen Z."/>
            <person name="Engels R."/>
            <person name="Freedman E."/>
            <person name="Gellesch M."/>
            <person name="Goldberg J."/>
            <person name="Griggs A."/>
            <person name="Gujja S."/>
            <person name="Heilman E."/>
            <person name="Heiman D."/>
            <person name="Howarth C."/>
            <person name="Jen D."/>
            <person name="Larson L."/>
            <person name="Mehta T."/>
            <person name="Neiman D."/>
            <person name="Park D."/>
            <person name="Pearson M."/>
            <person name="Richards J."/>
            <person name="Roberts A."/>
            <person name="Saif S."/>
            <person name="Shea T."/>
            <person name="Shenoy N."/>
            <person name="Sisk P."/>
            <person name="Stolte C."/>
            <person name="Sykes S."/>
            <person name="Walk T."/>
            <person name="White J."/>
            <person name="Yandava C."/>
            <person name="Haas B."/>
            <person name="Nusbaum C."/>
            <person name="Birren B."/>
        </authorList>
    </citation>
    <scope>NUCLEOTIDE SEQUENCE [LARGE SCALE GENOMIC DNA]</scope>
    <source>
        <strain evidence="2">RMSCC 757 / Silveira</strain>
    </source>
</reference>
<name>E9D8S1_COCPS</name>
<protein>
    <submittedName>
        <fullName evidence="1">Predicted protein</fullName>
    </submittedName>
</protein>
<evidence type="ECO:0000313" key="1">
    <source>
        <dbReference type="EMBL" id="EFW16955.1"/>
    </source>
</evidence>
<dbReference type="HOGENOM" id="CLU_2096663_0_0_1"/>
<sequence>MGLVQWVERITRHMMQKLDILIAWHLWLHQRPQRLHSDSWLQLSQQDSLKMFVWRVLARRFDGRRGPQQGGGGAQRNLNKTWMSVQQEKPGRALCDGEVCARILTAATAWAEQITC</sequence>
<gene>
    <name evidence="1" type="ORF">CPSG_06223</name>
</gene>
<dbReference type="EMBL" id="GL636495">
    <property type="protein sequence ID" value="EFW16955.1"/>
    <property type="molecule type" value="Genomic_DNA"/>
</dbReference>
<dbReference type="Proteomes" id="UP000002497">
    <property type="component" value="Unassembled WGS sequence"/>
</dbReference>
<accession>E9D8S1</accession>